<evidence type="ECO:0000313" key="4">
    <source>
        <dbReference type="Proteomes" id="UP000053599"/>
    </source>
</evidence>
<name>A0A0D1VRT6_9EURO</name>
<comment type="cofactor">
    <cofactor evidence="1">
        <name>heme</name>
        <dbReference type="ChEBI" id="CHEBI:30413"/>
    </cofactor>
</comment>
<dbReference type="InterPro" id="IPR036396">
    <property type="entry name" value="Cyt_P450_sf"/>
</dbReference>
<keyword evidence="2" id="KW-0472">Membrane</keyword>
<dbReference type="SUPFAM" id="SSF48264">
    <property type="entry name" value="Cytochrome P450"/>
    <property type="match status" value="1"/>
</dbReference>
<dbReference type="CDD" id="cd11069">
    <property type="entry name" value="CYP_FUM15-like"/>
    <property type="match status" value="1"/>
</dbReference>
<keyword evidence="2" id="KW-0812">Transmembrane</keyword>
<dbReference type="GO" id="GO:0020037">
    <property type="term" value="F:heme binding"/>
    <property type="evidence" value="ECO:0007669"/>
    <property type="project" value="InterPro"/>
</dbReference>
<evidence type="ECO:0000256" key="1">
    <source>
        <dbReference type="PIRSR" id="PIRSR602401-1"/>
    </source>
</evidence>
<organism evidence="3 4">
    <name type="scientific">Exophiala sideris</name>
    <dbReference type="NCBI Taxonomy" id="1016849"/>
    <lineage>
        <taxon>Eukaryota</taxon>
        <taxon>Fungi</taxon>
        <taxon>Dikarya</taxon>
        <taxon>Ascomycota</taxon>
        <taxon>Pezizomycotina</taxon>
        <taxon>Eurotiomycetes</taxon>
        <taxon>Chaetothyriomycetidae</taxon>
        <taxon>Chaetothyriales</taxon>
        <taxon>Herpotrichiellaceae</taxon>
        <taxon>Exophiala</taxon>
    </lineage>
</organism>
<dbReference type="GO" id="GO:0005506">
    <property type="term" value="F:iron ion binding"/>
    <property type="evidence" value="ECO:0007669"/>
    <property type="project" value="InterPro"/>
</dbReference>
<gene>
    <name evidence="3" type="ORF">PV11_06410</name>
</gene>
<evidence type="ECO:0000313" key="3">
    <source>
        <dbReference type="EMBL" id="KIV78800.1"/>
    </source>
</evidence>
<dbReference type="OrthoDB" id="1470350at2759"/>
<dbReference type="Pfam" id="PF00067">
    <property type="entry name" value="p450"/>
    <property type="match status" value="1"/>
</dbReference>
<keyword evidence="2" id="KW-1133">Transmembrane helix</keyword>
<dbReference type="FunFam" id="1.10.630.10:FF:000051">
    <property type="entry name" value="Cytochrome P450 monooxygenase (Fum15)"/>
    <property type="match status" value="1"/>
</dbReference>
<feature type="transmembrane region" description="Helical" evidence="2">
    <location>
        <begin position="17"/>
        <end position="41"/>
    </location>
</feature>
<dbReference type="HOGENOM" id="CLU_001570_5_11_1"/>
<protein>
    <recommendedName>
        <fullName evidence="5">Cytochrome P450</fullName>
    </recommendedName>
</protein>
<accession>A0A0D1VRT6</accession>
<dbReference type="InterPro" id="IPR050121">
    <property type="entry name" value="Cytochrome_P450_monoxygenase"/>
</dbReference>
<evidence type="ECO:0008006" key="5">
    <source>
        <dbReference type="Google" id="ProtNLM"/>
    </source>
</evidence>
<keyword evidence="1" id="KW-0349">Heme</keyword>
<sequence length="530" mass="59886">MIHIMESSTLLPQSSFIIARHLLALLVLWFLVHILYTTFLYPRFFTPLKQIPTPPSRSFLKGSHPYDPKTRMIPLRHWNRTIPNNGLIRFYLPGYQERLLVTSPKALSEILVTNEAHFTKPDFVKIRLQYVTGNGLLLADGEEHRMQRKSLMPAFSYRHIKNLYPAFWSKAREMAQGIEKEVKGNKMSNNDVIEVRGWASRATMDIIGLTGMDHDFNSLQDPNNSLSRQYRSMRPNPTRLETLLALTLGLFSSNVVGILSKMPVSQMRTITAASNYVRNVCRRIIQEKQAKMKQGSSSTDVDIISVALQSGTFTDENLVDQMMTFLAAGHGTTSDALQWAVYSLCKNTEIQKRLREEVRDKLPSVIGNDTISAEELDNMPYLHAFCNEVLRYYPSVPSTARQAVQDTIVAGHRIPKGTVLTLASGMTNWDSELWGSDADRFDPERWMREGCSNTGGVQNNYGFLTFLHGQHSCIGATFARAELACLVAALVGRFEMVLEDPNRELELNRRGISTAPADGVRVKLEVVEGW</sequence>
<dbReference type="PRINTS" id="PR00463">
    <property type="entry name" value="EP450I"/>
</dbReference>
<dbReference type="EMBL" id="KN846953">
    <property type="protein sequence ID" value="KIV78800.1"/>
    <property type="molecule type" value="Genomic_DNA"/>
</dbReference>
<proteinExistence type="predicted"/>
<dbReference type="PANTHER" id="PTHR24305">
    <property type="entry name" value="CYTOCHROME P450"/>
    <property type="match status" value="1"/>
</dbReference>
<dbReference type="InterPro" id="IPR002401">
    <property type="entry name" value="Cyt_P450_E_grp-I"/>
</dbReference>
<dbReference type="Gene3D" id="1.10.630.10">
    <property type="entry name" value="Cytochrome P450"/>
    <property type="match status" value="1"/>
</dbReference>
<feature type="binding site" description="axial binding residue" evidence="1">
    <location>
        <position position="473"/>
    </location>
    <ligand>
        <name>heme</name>
        <dbReference type="ChEBI" id="CHEBI:30413"/>
    </ligand>
    <ligandPart>
        <name>Fe</name>
        <dbReference type="ChEBI" id="CHEBI:18248"/>
    </ligandPart>
</feature>
<dbReference type="GO" id="GO:0004497">
    <property type="term" value="F:monooxygenase activity"/>
    <property type="evidence" value="ECO:0007669"/>
    <property type="project" value="InterPro"/>
</dbReference>
<evidence type="ECO:0000256" key="2">
    <source>
        <dbReference type="SAM" id="Phobius"/>
    </source>
</evidence>
<dbReference type="Proteomes" id="UP000053599">
    <property type="component" value="Unassembled WGS sequence"/>
</dbReference>
<keyword evidence="1" id="KW-0479">Metal-binding</keyword>
<dbReference type="GO" id="GO:0016705">
    <property type="term" value="F:oxidoreductase activity, acting on paired donors, with incorporation or reduction of molecular oxygen"/>
    <property type="evidence" value="ECO:0007669"/>
    <property type="project" value="InterPro"/>
</dbReference>
<keyword evidence="1" id="KW-0408">Iron</keyword>
<dbReference type="STRING" id="1016849.A0A0D1VRT6"/>
<dbReference type="AlphaFoldDB" id="A0A0D1VRT6"/>
<dbReference type="PANTHER" id="PTHR24305:SF227">
    <property type="entry name" value="P450, PUTATIVE (EUROFUNG)-RELATED"/>
    <property type="match status" value="1"/>
</dbReference>
<dbReference type="InterPro" id="IPR001128">
    <property type="entry name" value="Cyt_P450"/>
</dbReference>
<reference evidence="3 4" key="1">
    <citation type="submission" date="2015-01" db="EMBL/GenBank/DDBJ databases">
        <title>The Genome Sequence of Exophiala sideris CBS121828.</title>
        <authorList>
            <consortium name="The Broad Institute Genomics Platform"/>
            <person name="Cuomo C."/>
            <person name="de Hoog S."/>
            <person name="Gorbushina A."/>
            <person name="Stielow B."/>
            <person name="Teixiera M."/>
            <person name="Abouelleil A."/>
            <person name="Chapman S.B."/>
            <person name="Priest M."/>
            <person name="Young S.K."/>
            <person name="Wortman J."/>
            <person name="Nusbaum C."/>
            <person name="Birren B."/>
        </authorList>
    </citation>
    <scope>NUCLEOTIDE SEQUENCE [LARGE SCALE GENOMIC DNA]</scope>
    <source>
        <strain evidence="3 4">CBS 121828</strain>
    </source>
</reference>
<dbReference type="PRINTS" id="PR00385">
    <property type="entry name" value="P450"/>
</dbReference>